<name>A0ABW5TZ54_9RHOB</name>
<dbReference type="Proteomes" id="UP001597474">
    <property type="component" value="Unassembled WGS sequence"/>
</dbReference>
<dbReference type="EMBL" id="JBHUMP010000003">
    <property type="protein sequence ID" value="MFD2738901.1"/>
    <property type="molecule type" value="Genomic_DNA"/>
</dbReference>
<comment type="caution">
    <text evidence="3">The sequence shown here is derived from an EMBL/GenBank/DDBJ whole genome shotgun (WGS) entry which is preliminary data.</text>
</comment>
<accession>A0ABW5TZ54</accession>
<reference evidence="4" key="1">
    <citation type="journal article" date="2019" name="Int. J. Syst. Evol. Microbiol.">
        <title>The Global Catalogue of Microorganisms (GCM) 10K type strain sequencing project: providing services to taxonomists for standard genome sequencing and annotation.</title>
        <authorList>
            <consortium name="The Broad Institute Genomics Platform"/>
            <consortium name="The Broad Institute Genome Sequencing Center for Infectious Disease"/>
            <person name="Wu L."/>
            <person name="Ma J."/>
        </authorList>
    </citation>
    <scope>NUCLEOTIDE SEQUENCE [LARGE SCALE GENOMIC DNA]</scope>
    <source>
        <strain evidence="4">TISTR 2562</strain>
    </source>
</reference>
<gene>
    <name evidence="3" type="ORF">ACFSUD_04910</name>
</gene>
<dbReference type="InterPro" id="IPR050902">
    <property type="entry name" value="ABC_Transporter_SBP"/>
</dbReference>
<keyword evidence="1" id="KW-0732">Signal</keyword>
<dbReference type="Gene3D" id="3.40.50.1980">
    <property type="entry name" value="Nitrogenase molybdenum iron protein domain"/>
    <property type="match status" value="2"/>
</dbReference>
<protein>
    <submittedName>
        <fullName evidence="3">ABC transporter substrate-binding protein</fullName>
    </submittedName>
</protein>
<dbReference type="Pfam" id="PF01497">
    <property type="entry name" value="Peripla_BP_2"/>
    <property type="match status" value="1"/>
</dbReference>
<evidence type="ECO:0000256" key="1">
    <source>
        <dbReference type="SAM" id="SignalP"/>
    </source>
</evidence>
<dbReference type="RefSeq" id="WP_386372043.1">
    <property type="nucleotide sequence ID" value="NZ_JBHUMP010000003.1"/>
</dbReference>
<feature type="chain" id="PRO_5046362298" evidence="1">
    <location>
        <begin position="23"/>
        <end position="339"/>
    </location>
</feature>
<proteinExistence type="predicted"/>
<dbReference type="PANTHER" id="PTHR30535:SF7">
    <property type="entry name" value="IRON(III) DICITRATE-BINDING PROTEIN"/>
    <property type="match status" value="1"/>
</dbReference>
<dbReference type="SUPFAM" id="SSF53807">
    <property type="entry name" value="Helical backbone' metal receptor"/>
    <property type="match status" value="1"/>
</dbReference>
<feature type="domain" description="Fe/B12 periplasmic-binding" evidence="2">
    <location>
        <begin position="46"/>
        <end position="339"/>
    </location>
</feature>
<sequence>MKLKPFLLASAMHALFVPPAAADQTQYPLQLENCGHELRFEAAPARAVTIGQSTTEILYALGLGEQVVGTSVWFNPVLPEFEAVNAQVERLADNDPSFESVVAKRPELVTAMYEWHVGPEGIVASREMFHDLGVATYVMPSDCASKDNSVGLDGTRSELFDTAQLYRGITELALIHDAQAQGAALLNDLRTREAAAIAKAESLDLPSDSTALFWFSSPEIASDPYVAGQQGVPAYMMAQLGLDNVVQSREEWPSVGWETLAKADPDFIILAEMERRRFPADSLEAKRQFLETDPVTREMTAVREGRILAMQAHAMDPSIRAIYALEKLADDLAGFDLTQ</sequence>
<dbReference type="PROSITE" id="PS50983">
    <property type="entry name" value="FE_B12_PBP"/>
    <property type="match status" value="1"/>
</dbReference>
<dbReference type="InterPro" id="IPR002491">
    <property type="entry name" value="ABC_transptr_periplasmic_BD"/>
</dbReference>
<dbReference type="PANTHER" id="PTHR30535">
    <property type="entry name" value="VITAMIN B12-BINDING PROTEIN"/>
    <property type="match status" value="1"/>
</dbReference>
<evidence type="ECO:0000259" key="2">
    <source>
        <dbReference type="PROSITE" id="PS50983"/>
    </source>
</evidence>
<keyword evidence="4" id="KW-1185">Reference proteome</keyword>
<evidence type="ECO:0000313" key="4">
    <source>
        <dbReference type="Proteomes" id="UP001597474"/>
    </source>
</evidence>
<evidence type="ECO:0000313" key="3">
    <source>
        <dbReference type="EMBL" id="MFD2738901.1"/>
    </source>
</evidence>
<organism evidence="3 4">
    <name type="scientific">Sulfitobacter aestuarii</name>
    <dbReference type="NCBI Taxonomy" id="2161676"/>
    <lineage>
        <taxon>Bacteria</taxon>
        <taxon>Pseudomonadati</taxon>
        <taxon>Pseudomonadota</taxon>
        <taxon>Alphaproteobacteria</taxon>
        <taxon>Rhodobacterales</taxon>
        <taxon>Roseobacteraceae</taxon>
        <taxon>Sulfitobacter</taxon>
    </lineage>
</organism>
<feature type="signal peptide" evidence="1">
    <location>
        <begin position="1"/>
        <end position="22"/>
    </location>
</feature>